<dbReference type="InterPro" id="IPR034683">
    <property type="entry name" value="IspD/TarI"/>
</dbReference>
<dbReference type="GO" id="GO:0070567">
    <property type="term" value="F:cytidylyltransferase activity"/>
    <property type="evidence" value="ECO:0007669"/>
    <property type="project" value="InterPro"/>
</dbReference>
<reference evidence="7" key="2">
    <citation type="journal article" date="2021" name="PeerJ">
        <title>Extensive microbial diversity within the chicken gut microbiome revealed by metagenomics and culture.</title>
        <authorList>
            <person name="Gilroy R."/>
            <person name="Ravi A."/>
            <person name="Getino M."/>
            <person name="Pursley I."/>
            <person name="Horton D.L."/>
            <person name="Alikhan N.F."/>
            <person name="Baker D."/>
            <person name="Gharbi K."/>
            <person name="Hall N."/>
            <person name="Watson M."/>
            <person name="Adriaenssens E.M."/>
            <person name="Foster-Nyarko E."/>
            <person name="Jarju S."/>
            <person name="Secka A."/>
            <person name="Antonio M."/>
            <person name="Oren A."/>
            <person name="Chaudhuri R.R."/>
            <person name="La Ragione R."/>
            <person name="Hildebrand F."/>
            <person name="Pallen M.J."/>
        </authorList>
    </citation>
    <scope>NUCLEOTIDE SEQUENCE</scope>
    <source>
        <strain evidence="7">10406</strain>
    </source>
</reference>
<evidence type="ECO:0000256" key="1">
    <source>
        <dbReference type="ARBA" id="ARBA00022679"/>
    </source>
</evidence>
<dbReference type="GO" id="GO:0016114">
    <property type="term" value="P:terpenoid biosynthetic process"/>
    <property type="evidence" value="ECO:0007669"/>
    <property type="project" value="InterPro"/>
</dbReference>
<feature type="binding site" evidence="4">
    <location>
        <begin position="253"/>
        <end position="254"/>
    </location>
    <ligand>
        <name>4-CDP-2-C-methyl-D-erythritol 2-phosphate</name>
        <dbReference type="ChEBI" id="CHEBI:57919"/>
    </ligand>
</feature>
<evidence type="ECO:0000259" key="6">
    <source>
        <dbReference type="Pfam" id="PF02542"/>
    </source>
</evidence>
<keyword evidence="1" id="KW-0808">Transferase</keyword>
<dbReference type="InterPro" id="IPR036571">
    <property type="entry name" value="MECDP_synthase_sf"/>
</dbReference>
<feature type="binding site" evidence="4">
    <location>
        <position position="261"/>
    </location>
    <ligand>
        <name>a divalent metal cation</name>
        <dbReference type="ChEBI" id="CHEBI:60240"/>
    </ligand>
</feature>
<dbReference type="GO" id="GO:0019288">
    <property type="term" value="P:isopentenyl diphosphate biosynthetic process, methylerythritol 4-phosphate pathway"/>
    <property type="evidence" value="ECO:0007669"/>
    <property type="project" value="UniProtKB-UniRule"/>
</dbReference>
<comment type="pathway">
    <text evidence="4">Isoprenoid biosynthesis; isopentenyl diphosphate biosynthesis via DXP pathway; isopentenyl diphosphate from 1-deoxy-D-xylulose 5-phosphate: step 4/6.</text>
</comment>
<feature type="site" description="Transition state stabilizer" evidence="4">
    <location>
        <position position="253"/>
    </location>
</feature>
<dbReference type="InterPro" id="IPR029044">
    <property type="entry name" value="Nucleotide-diphossugar_trans"/>
</dbReference>
<comment type="caution">
    <text evidence="7">The sequence shown here is derived from an EMBL/GenBank/DDBJ whole genome shotgun (WGS) entry which is preliminary data.</text>
</comment>
<feature type="binding site" evidence="4">
    <location>
        <begin position="227"/>
        <end position="229"/>
    </location>
    <ligand>
        <name>4-CDP-2-C-methyl-D-erythritol 2-phosphate</name>
        <dbReference type="ChEBI" id="CHEBI:57919"/>
    </ligand>
</feature>
<evidence type="ECO:0000313" key="7">
    <source>
        <dbReference type="EMBL" id="HIU99383.1"/>
    </source>
</evidence>
<dbReference type="InterPro" id="IPR018294">
    <property type="entry name" value="ISPD_synthase_CS"/>
</dbReference>
<feature type="domain" description="2-C-methyl-D-erythritol 2,4-cyclodiphosphate synthase" evidence="6">
    <location>
        <begin position="222"/>
        <end position="373"/>
    </location>
</feature>
<dbReference type="Gene3D" id="3.90.550.10">
    <property type="entry name" value="Spore Coat Polysaccharide Biosynthesis Protein SpsA, Chain A"/>
    <property type="match status" value="1"/>
</dbReference>
<evidence type="ECO:0000256" key="4">
    <source>
        <dbReference type="HAMAP-Rule" id="MF_00107"/>
    </source>
</evidence>
<sequence>MAKHSVNVVVAAGGSGTRYGKQNKLLEPCGVSCVLIEAIKPFLARKDVTRVIVAIDTGASDEFLDALEAAGLDDDRRIIMTRGGTSRTRSVKYGLEALSDECDLVLIHDGARPYVTPALISRVIKGAEKSGACIPVVPLVDNILLAGEDGPVPLDRTPYRRVQTPSGFARERIEAAYAAATDDYLDDFTALHAFAPGKVALVPGDPNNIKITVREDLLTFLTGFGYDIHHLTEGRGIKLLGVRVPCPYSFVAHSDGDAAVHAVMDAILTALGEKDIGHLYPVDDPRYDNADSMKLLEGVLGIMRAKGRSVVNCSVTVIAERPTLAPYIDRMRAKMAKALSIPTERFSVAATTNEGVGDIGSGEAIAACATVLLK</sequence>
<proteinExistence type="inferred from homology"/>
<reference evidence="7" key="1">
    <citation type="submission" date="2020-10" db="EMBL/GenBank/DDBJ databases">
        <authorList>
            <person name="Gilroy R."/>
        </authorList>
    </citation>
    <scope>NUCLEOTIDE SEQUENCE</scope>
    <source>
        <strain evidence="7">10406</strain>
    </source>
</reference>
<evidence type="ECO:0000256" key="2">
    <source>
        <dbReference type="ARBA" id="ARBA00022695"/>
    </source>
</evidence>
<feature type="binding site" evidence="4">
    <location>
        <begin position="351"/>
        <end position="354"/>
    </location>
    <ligand>
        <name>4-CDP-2-C-methyl-D-erythritol 2-phosphate</name>
        <dbReference type="ChEBI" id="CHEBI:57919"/>
    </ligand>
</feature>
<protein>
    <recommendedName>
        <fullName evidence="4 5">2-C-methyl-D-erythritol 2,4-cyclodiphosphate synthase</fullName>
        <shortName evidence="4">MECDP-synthase</shortName>
        <shortName evidence="4">MECPP-synthase</shortName>
        <shortName evidence="4">MECPS</shortName>
        <ecNumber evidence="4 5">4.6.1.12</ecNumber>
    </recommendedName>
</protein>
<keyword evidence="4 5" id="KW-0414">Isoprene biosynthesis</keyword>
<keyword evidence="4 5" id="KW-0456">Lyase</keyword>
<feature type="binding site" evidence="4">
    <location>
        <position position="229"/>
    </location>
    <ligand>
        <name>a divalent metal cation</name>
        <dbReference type="ChEBI" id="CHEBI:60240"/>
    </ligand>
</feature>
<keyword evidence="3" id="KW-0511">Multifunctional enzyme</keyword>
<feature type="site" description="Transition state stabilizer" evidence="4">
    <location>
        <position position="352"/>
    </location>
</feature>
<organism evidence="7 8">
    <name type="scientific">Candidatus Limadaptatus stercoripullorum</name>
    <dbReference type="NCBI Taxonomy" id="2840846"/>
    <lineage>
        <taxon>Bacteria</taxon>
        <taxon>Bacillati</taxon>
        <taxon>Bacillota</taxon>
        <taxon>Clostridia</taxon>
        <taxon>Eubacteriales</taxon>
        <taxon>Candidatus Limadaptatus</taxon>
    </lineage>
</organism>
<dbReference type="Pfam" id="PF02542">
    <property type="entry name" value="YgbB"/>
    <property type="match status" value="1"/>
</dbReference>
<comment type="catalytic activity">
    <reaction evidence="4 5">
        <text>4-CDP-2-C-methyl-D-erythritol 2-phosphate = 2-C-methyl-D-erythritol 2,4-cyclic diphosphate + CMP</text>
        <dbReference type="Rhea" id="RHEA:23864"/>
        <dbReference type="ChEBI" id="CHEBI:57919"/>
        <dbReference type="ChEBI" id="CHEBI:58483"/>
        <dbReference type="ChEBI" id="CHEBI:60377"/>
        <dbReference type="EC" id="4.6.1.12"/>
    </reaction>
</comment>
<dbReference type="InterPro" id="IPR003526">
    <property type="entry name" value="MECDP_synthase"/>
</dbReference>
<dbReference type="EC" id="4.6.1.12" evidence="4 5"/>
<evidence type="ECO:0000313" key="8">
    <source>
        <dbReference type="Proteomes" id="UP000886857"/>
    </source>
</evidence>
<dbReference type="NCBIfam" id="TIGR00151">
    <property type="entry name" value="ispF"/>
    <property type="match status" value="1"/>
</dbReference>
<gene>
    <name evidence="4 7" type="primary">ispF</name>
    <name evidence="7" type="ORF">IAC73_06040</name>
</gene>
<feature type="binding site" evidence="4">
    <location>
        <begin position="275"/>
        <end position="277"/>
    </location>
    <ligand>
        <name>4-CDP-2-C-methyl-D-erythritol 2-phosphate</name>
        <dbReference type="ChEBI" id="CHEBI:57919"/>
    </ligand>
</feature>
<dbReference type="Proteomes" id="UP000886857">
    <property type="component" value="Unassembled WGS sequence"/>
</dbReference>
<keyword evidence="4" id="KW-0479">Metal-binding</keyword>
<comment type="caution">
    <text evidence="4">Lacks conserved residue(s) required for the propagation of feature annotation.</text>
</comment>
<dbReference type="CDD" id="cd00554">
    <property type="entry name" value="MECDP_synthase"/>
    <property type="match status" value="1"/>
</dbReference>
<dbReference type="Gene3D" id="3.30.1330.50">
    <property type="entry name" value="2-C-methyl-D-erythritol 2,4-cyclodiphosphate synthase"/>
    <property type="match status" value="1"/>
</dbReference>
<comment type="function">
    <text evidence="4">Involved in the biosynthesis of isopentenyl diphosphate (IPP) and dimethylallyl diphosphate (DMAPP), two major building blocks of isoprenoid compounds. Catalyzes the conversion of 4-diphosphocytidyl-2-C-methyl-D-erythritol 2-phosphate (CDP-ME2P) to 2-C-methyl-D-erythritol 2,4-cyclodiphosphate (ME-CPP) with a corresponding release of cytidine 5-monophosphate (CMP).</text>
</comment>
<evidence type="ECO:0000256" key="3">
    <source>
        <dbReference type="ARBA" id="ARBA00023268"/>
    </source>
</evidence>
<dbReference type="EMBL" id="DVOE01000089">
    <property type="protein sequence ID" value="HIU99383.1"/>
    <property type="molecule type" value="Genomic_DNA"/>
</dbReference>
<dbReference type="AlphaFoldDB" id="A0A9D1NA95"/>
<name>A0A9D1NA95_9FIRM</name>
<dbReference type="Pfam" id="PF01128">
    <property type="entry name" value="IspD"/>
    <property type="match status" value="1"/>
</dbReference>
<comment type="cofactor">
    <cofactor evidence="4">
        <name>a divalent metal cation</name>
        <dbReference type="ChEBI" id="CHEBI:60240"/>
    </cofactor>
    <text evidence="4">Binds 1 divalent metal cation per subunit.</text>
</comment>
<dbReference type="GO" id="GO:0008685">
    <property type="term" value="F:2-C-methyl-D-erythritol 2,4-cyclodiphosphate synthase activity"/>
    <property type="evidence" value="ECO:0007669"/>
    <property type="project" value="UniProtKB-UniRule"/>
</dbReference>
<dbReference type="GO" id="GO:0046872">
    <property type="term" value="F:metal ion binding"/>
    <property type="evidence" value="ECO:0007669"/>
    <property type="project" value="UniProtKB-KW"/>
</dbReference>
<dbReference type="PANTHER" id="PTHR43181">
    <property type="entry name" value="2-C-METHYL-D-ERYTHRITOL 2,4-CYCLODIPHOSPHATE SYNTHASE, CHLOROPLASTIC"/>
    <property type="match status" value="1"/>
</dbReference>
<keyword evidence="2" id="KW-0548">Nucleotidyltransferase</keyword>
<dbReference type="PANTHER" id="PTHR43181:SF1">
    <property type="entry name" value="2-C-METHYL-D-ERYTHRITOL 2,4-CYCLODIPHOSPHATE SYNTHASE, CHLOROPLASTIC"/>
    <property type="match status" value="1"/>
</dbReference>
<comment type="similarity">
    <text evidence="4 5">Belongs to the IspF family.</text>
</comment>
<dbReference type="SUPFAM" id="SSF69765">
    <property type="entry name" value="IpsF-like"/>
    <property type="match status" value="1"/>
</dbReference>
<feature type="binding site" evidence="4">
    <location>
        <position position="227"/>
    </location>
    <ligand>
        <name>a divalent metal cation</name>
        <dbReference type="ChEBI" id="CHEBI:60240"/>
    </ligand>
</feature>
<comment type="subunit">
    <text evidence="4">Homotrimer.</text>
</comment>
<accession>A0A9D1NA95</accession>
<dbReference type="PROSITE" id="PS01295">
    <property type="entry name" value="ISPD"/>
    <property type="match status" value="1"/>
</dbReference>
<evidence type="ECO:0000256" key="5">
    <source>
        <dbReference type="RuleBase" id="RU004395"/>
    </source>
</evidence>
<dbReference type="SUPFAM" id="SSF53448">
    <property type="entry name" value="Nucleotide-diphospho-sugar transferases"/>
    <property type="match status" value="1"/>
</dbReference>
<dbReference type="HAMAP" id="MF_00107">
    <property type="entry name" value="IspF"/>
    <property type="match status" value="1"/>
</dbReference>